<evidence type="ECO:0000256" key="7">
    <source>
        <dbReference type="ARBA" id="ARBA00023136"/>
    </source>
</evidence>
<dbReference type="OrthoDB" id="1930784at2759"/>
<keyword evidence="3" id="KW-0813">Transport</keyword>
<name>A0A8X8CZJ5_POPTO</name>
<comment type="subcellular location">
    <subcellularLocation>
        <location evidence="1">Membrane</location>
        <topology evidence="1">Single-pass membrane protein</topology>
    </subcellularLocation>
</comment>
<keyword evidence="7 9" id="KW-0472">Membrane</keyword>
<dbReference type="PANTHER" id="PTHR33228:SF77">
    <property type="entry name" value="PROTEIN GLUTAMINE DUMPER 2"/>
    <property type="match status" value="1"/>
</dbReference>
<evidence type="ECO:0000256" key="8">
    <source>
        <dbReference type="SAM" id="MobiDB-lite"/>
    </source>
</evidence>
<keyword evidence="6 9" id="KW-1133">Transmembrane helix</keyword>
<proteinExistence type="inferred from homology"/>
<dbReference type="InterPro" id="IPR040359">
    <property type="entry name" value="GDU"/>
</dbReference>
<evidence type="ECO:0000256" key="6">
    <source>
        <dbReference type="ARBA" id="ARBA00022989"/>
    </source>
</evidence>
<feature type="compositionally biased region" description="Low complexity" evidence="8">
    <location>
        <begin position="236"/>
        <end position="255"/>
    </location>
</feature>
<dbReference type="GO" id="GO:0016020">
    <property type="term" value="C:membrane"/>
    <property type="evidence" value="ECO:0007669"/>
    <property type="project" value="UniProtKB-SubCell"/>
</dbReference>
<keyword evidence="11" id="KW-1185">Reference proteome</keyword>
<feature type="transmembrane region" description="Helical" evidence="9">
    <location>
        <begin position="153"/>
        <end position="177"/>
    </location>
</feature>
<evidence type="ECO:0000256" key="2">
    <source>
        <dbReference type="ARBA" id="ARBA00009977"/>
    </source>
</evidence>
<evidence type="ECO:0000256" key="1">
    <source>
        <dbReference type="ARBA" id="ARBA00004167"/>
    </source>
</evidence>
<reference evidence="10" key="1">
    <citation type="journal article" date="2020" name="bioRxiv">
        <title>Hybrid origin of Populus tomentosa Carr. identified through genome sequencing and phylogenomic analysis.</title>
        <authorList>
            <person name="An X."/>
            <person name="Gao K."/>
            <person name="Chen Z."/>
            <person name="Li J."/>
            <person name="Yang X."/>
            <person name="Yang X."/>
            <person name="Zhou J."/>
            <person name="Guo T."/>
            <person name="Zhao T."/>
            <person name="Huang S."/>
            <person name="Miao D."/>
            <person name="Khan W.U."/>
            <person name="Rao P."/>
            <person name="Ye M."/>
            <person name="Lei B."/>
            <person name="Liao W."/>
            <person name="Wang J."/>
            <person name="Ji L."/>
            <person name="Li Y."/>
            <person name="Guo B."/>
            <person name="Mustafa N.S."/>
            <person name="Li S."/>
            <person name="Yun Q."/>
            <person name="Keller S.R."/>
            <person name="Mao J."/>
            <person name="Zhang R."/>
            <person name="Strauss S.H."/>
        </authorList>
    </citation>
    <scope>NUCLEOTIDE SEQUENCE</scope>
    <source>
        <strain evidence="10">GM15</strain>
        <tissue evidence="10">Leaf</tissue>
    </source>
</reference>
<evidence type="ECO:0000256" key="4">
    <source>
        <dbReference type="ARBA" id="ARBA00022692"/>
    </source>
</evidence>
<feature type="compositionally biased region" description="Basic and acidic residues" evidence="8">
    <location>
        <begin position="274"/>
        <end position="290"/>
    </location>
</feature>
<evidence type="ECO:0000256" key="9">
    <source>
        <dbReference type="SAM" id="Phobius"/>
    </source>
</evidence>
<keyword evidence="4 9" id="KW-0812">Transmembrane</keyword>
<dbReference type="AlphaFoldDB" id="A0A8X8CZJ5"/>
<evidence type="ECO:0000313" key="10">
    <source>
        <dbReference type="EMBL" id="KAG6772190.1"/>
    </source>
</evidence>
<protein>
    <submittedName>
        <fullName evidence="10">Uncharacterized protein</fullName>
    </submittedName>
</protein>
<feature type="compositionally biased region" description="Basic and acidic residues" evidence="8">
    <location>
        <begin position="189"/>
        <end position="209"/>
    </location>
</feature>
<comment type="similarity">
    <text evidence="2">Belongs to the GLUTAMINE DUMPER 1 (TC 9.B.60) family.</text>
</comment>
<comment type="caution">
    <text evidence="10">The sequence shown here is derived from an EMBL/GenBank/DDBJ whole genome shotgun (WGS) entry which is preliminary data.</text>
</comment>
<dbReference type="PANTHER" id="PTHR33228">
    <property type="entry name" value="PROTEIN GLUTAMINE DUMPER 4-RELATED"/>
    <property type="match status" value="1"/>
</dbReference>
<keyword evidence="5" id="KW-0029">Amino-acid transport</keyword>
<accession>A0A8X8CZJ5</accession>
<dbReference type="Proteomes" id="UP000886885">
    <property type="component" value="Chromosome 6A"/>
</dbReference>
<evidence type="ECO:0000313" key="11">
    <source>
        <dbReference type="Proteomes" id="UP000886885"/>
    </source>
</evidence>
<sequence length="296" mass="32973">MRVSLNQCKISEPFEDEDIFTRHDPTKSISRRRRRASRPKGHLVSKLVLNNTETYACINTRINRTVQEKEANYTRHVRISLQHRIPSFKVRSHKAKLSKAKFLPLAIHFLPSFSHLDKLTKQMAAREPFNVTERAPKTGAVTPHSPWHSPVPYLFGGLAAMLGLIAFALLILACSYWKLSGYLESGNEGGERDLEAGEGENKSGDGSEKKPIAFEEKILVIMAGEVKPTFLATPMSSRSTSFGDTSSEKSCSCSSEKSEKLGNVNDVEMVKQGNTDEDHQVQSGDMDSHESSSQNH</sequence>
<gene>
    <name evidence="10" type="ORF">POTOM_023587</name>
</gene>
<dbReference type="GO" id="GO:0080143">
    <property type="term" value="P:regulation of amino acid export"/>
    <property type="evidence" value="ECO:0007669"/>
    <property type="project" value="InterPro"/>
</dbReference>
<evidence type="ECO:0000256" key="5">
    <source>
        <dbReference type="ARBA" id="ARBA00022970"/>
    </source>
</evidence>
<feature type="region of interest" description="Disordered" evidence="8">
    <location>
        <begin position="188"/>
        <end position="209"/>
    </location>
</feature>
<dbReference type="GO" id="GO:0006865">
    <property type="term" value="P:amino acid transport"/>
    <property type="evidence" value="ECO:0007669"/>
    <property type="project" value="UniProtKB-KW"/>
</dbReference>
<dbReference type="EMBL" id="JAAWWB010000011">
    <property type="protein sequence ID" value="KAG6772190.1"/>
    <property type="molecule type" value="Genomic_DNA"/>
</dbReference>
<feature type="region of interest" description="Disordered" evidence="8">
    <location>
        <begin position="234"/>
        <end position="296"/>
    </location>
</feature>
<organism evidence="10 11">
    <name type="scientific">Populus tomentosa</name>
    <name type="common">Chinese white poplar</name>
    <dbReference type="NCBI Taxonomy" id="118781"/>
    <lineage>
        <taxon>Eukaryota</taxon>
        <taxon>Viridiplantae</taxon>
        <taxon>Streptophyta</taxon>
        <taxon>Embryophyta</taxon>
        <taxon>Tracheophyta</taxon>
        <taxon>Spermatophyta</taxon>
        <taxon>Magnoliopsida</taxon>
        <taxon>eudicotyledons</taxon>
        <taxon>Gunneridae</taxon>
        <taxon>Pentapetalae</taxon>
        <taxon>rosids</taxon>
        <taxon>fabids</taxon>
        <taxon>Malpighiales</taxon>
        <taxon>Salicaceae</taxon>
        <taxon>Saliceae</taxon>
        <taxon>Populus</taxon>
    </lineage>
</organism>
<evidence type="ECO:0000256" key="3">
    <source>
        <dbReference type="ARBA" id="ARBA00022448"/>
    </source>
</evidence>